<evidence type="ECO:0000313" key="1">
    <source>
        <dbReference type="EMBL" id="PIV07982.1"/>
    </source>
</evidence>
<protein>
    <recommendedName>
        <fullName evidence="3">CMP/dCMP-type deaminase domain-containing protein</fullName>
    </recommendedName>
</protein>
<dbReference type="SUPFAM" id="SSF53927">
    <property type="entry name" value="Cytidine deaminase-like"/>
    <property type="match status" value="1"/>
</dbReference>
<proteinExistence type="predicted"/>
<reference evidence="2" key="1">
    <citation type="submission" date="2017-09" db="EMBL/GenBank/DDBJ databases">
        <title>Depth-based differentiation of microbial function through sediment-hosted aquifers and enrichment of novel symbionts in the deep terrestrial subsurface.</title>
        <authorList>
            <person name="Probst A.J."/>
            <person name="Ladd B."/>
            <person name="Jarett J.K."/>
            <person name="Geller-Mcgrath D.E."/>
            <person name="Sieber C.M.K."/>
            <person name="Emerson J.B."/>
            <person name="Anantharaman K."/>
            <person name="Thomas B.C."/>
            <person name="Malmstrom R."/>
            <person name="Stieglmeier M."/>
            <person name="Klingl A."/>
            <person name="Woyke T."/>
            <person name="Ryan C.M."/>
            <person name="Banfield J.F."/>
        </authorList>
    </citation>
    <scope>NUCLEOTIDE SEQUENCE [LARGE SCALE GENOMIC DNA]</scope>
</reference>
<dbReference type="Proteomes" id="UP000230119">
    <property type="component" value="Unassembled WGS sequence"/>
</dbReference>
<evidence type="ECO:0008006" key="3">
    <source>
        <dbReference type="Google" id="ProtNLM"/>
    </source>
</evidence>
<gene>
    <name evidence="1" type="ORF">COS52_05115</name>
</gene>
<dbReference type="InterPro" id="IPR016193">
    <property type="entry name" value="Cytidine_deaminase-like"/>
</dbReference>
<sequence>MDGKNVTDANLDLLFLYAREIMKLHKIFPYVSFIMKSDVIIARGYNRERETFDLTNQDQVVSIRAAQKTLDTSSLKGYSLLSFFEPTILAFDVSLWSGITDFHWCINSKSFPASYNPMSYGVTDYAKAHPGEITIKPGLREKEALTLVEIAQKQKYQI</sequence>
<dbReference type="AlphaFoldDB" id="A0A2M7BR87"/>
<dbReference type="EMBL" id="PEVA01000214">
    <property type="protein sequence ID" value="PIV07982.1"/>
    <property type="molecule type" value="Genomic_DNA"/>
</dbReference>
<name>A0A2M7BR87_9BACT</name>
<evidence type="ECO:0000313" key="2">
    <source>
        <dbReference type="Proteomes" id="UP000230119"/>
    </source>
</evidence>
<organism evidence="1 2">
    <name type="scientific">Candidatus Roizmanbacteria bacterium CG03_land_8_20_14_0_80_39_12</name>
    <dbReference type="NCBI Taxonomy" id="1974847"/>
    <lineage>
        <taxon>Bacteria</taxon>
        <taxon>Candidatus Roizmaniibacteriota</taxon>
    </lineage>
</organism>
<dbReference type="GO" id="GO:0003824">
    <property type="term" value="F:catalytic activity"/>
    <property type="evidence" value="ECO:0007669"/>
    <property type="project" value="InterPro"/>
</dbReference>
<dbReference type="Gene3D" id="3.40.140.10">
    <property type="entry name" value="Cytidine Deaminase, domain 2"/>
    <property type="match status" value="1"/>
</dbReference>
<accession>A0A2M7BR87</accession>
<comment type="caution">
    <text evidence="1">The sequence shown here is derived from an EMBL/GenBank/DDBJ whole genome shotgun (WGS) entry which is preliminary data.</text>
</comment>